<evidence type="ECO:0000313" key="2">
    <source>
        <dbReference type="Proteomes" id="UP001162992"/>
    </source>
</evidence>
<protein>
    <submittedName>
        <fullName evidence="1">Uncharacterized protein</fullName>
    </submittedName>
</protein>
<accession>A0ACC2B933</accession>
<dbReference type="Proteomes" id="UP001162992">
    <property type="component" value="Chromosome 17"/>
</dbReference>
<gene>
    <name evidence="1" type="ORF">O6H91_17G090200</name>
</gene>
<organism evidence="1 2">
    <name type="scientific">Diphasiastrum complanatum</name>
    <name type="common">Issler's clubmoss</name>
    <name type="synonym">Lycopodium complanatum</name>
    <dbReference type="NCBI Taxonomy" id="34168"/>
    <lineage>
        <taxon>Eukaryota</taxon>
        <taxon>Viridiplantae</taxon>
        <taxon>Streptophyta</taxon>
        <taxon>Embryophyta</taxon>
        <taxon>Tracheophyta</taxon>
        <taxon>Lycopodiopsida</taxon>
        <taxon>Lycopodiales</taxon>
        <taxon>Lycopodiaceae</taxon>
        <taxon>Lycopodioideae</taxon>
        <taxon>Diphasiastrum</taxon>
    </lineage>
</organism>
<dbReference type="EMBL" id="CM055108">
    <property type="protein sequence ID" value="KAJ7526253.1"/>
    <property type="molecule type" value="Genomic_DNA"/>
</dbReference>
<proteinExistence type="predicted"/>
<reference evidence="2" key="1">
    <citation type="journal article" date="2024" name="Proc. Natl. Acad. Sci. U.S.A.">
        <title>Extraordinary preservation of gene collinearity over three hundred million years revealed in homosporous lycophytes.</title>
        <authorList>
            <person name="Li C."/>
            <person name="Wickell D."/>
            <person name="Kuo L.Y."/>
            <person name="Chen X."/>
            <person name="Nie B."/>
            <person name="Liao X."/>
            <person name="Peng D."/>
            <person name="Ji J."/>
            <person name="Jenkins J."/>
            <person name="Williams M."/>
            <person name="Shu S."/>
            <person name="Plott C."/>
            <person name="Barry K."/>
            <person name="Rajasekar S."/>
            <person name="Grimwood J."/>
            <person name="Han X."/>
            <person name="Sun S."/>
            <person name="Hou Z."/>
            <person name="He W."/>
            <person name="Dai G."/>
            <person name="Sun C."/>
            <person name="Schmutz J."/>
            <person name="Leebens-Mack J.H."/>
            <person name="Li F.W."/>
            <person name="Wang L."/>
        </authorList>
    </citation>
    <scope>NUCLEOTIDE SEQUENCE [LARGE SCALE GENOMIC DNA]</scope>
    <source>
        <strain evidence="2">cv. PW_Plant_1</strain>
    </source>
</reference>
<evidence type="ECO:0000313" key="1">
    <source>
        <dbReference type="EMBL" id="KAJ7526253.1"/>
    </source>
</evidence>
<name>A0ACC2B933_DIPCM</name>
<sequence length="4123" mass="467227">MDQKLVQYITSLKSAAEQAQRGSISDLGPLVDDISDICKDLSLRQDVSLSMAIVFDKEDGIFSALDNLISVRERMIQKAKENCLSFVAGFVKQLGERVFHYAFFIKDKSLQIFRKEESKSVQAAALVPIIALLELNVHKHESINFCLDWDSTEIFLAEFRKAKYSGTLRSNILVTIGYSVEYFPKYFTEENVSILVNLCLDTLDDQLHRAAKDPLYILVAGALKCLDSLLTWFDDSLPAGGSIETAKKTYIYVEQVIHYREDIRRYEVTKAGLCLFSRHIKLFLLRLLENSMSILKWLEGYCTHTNAKLKDAALPAYDQYISQLSIALMSDDHRIKQAHLIYKLLVEHMLKILDDKSSDPRMVSLAIRALGKLSAPILKYSGVESLKQAFQRLVPFVTNLSRAVDGHEDLGYSVTVVGAFADIVTHLRDVENFMVSLIAEVTGNLFYQYPYLFPKQKPAVYSAVLNLFKALHSNVNVFPFFVSNIVWSSLQRAMEPNEQEAGVLSQPLWRHYAEIWGHLLDISSSMLQTSGVIGGKIEEGAEPAAALHILIFDSIIRGVMKALAELNLKYRVRAPVNQDVTLASDETDAATMELEAECGMIEPLNLADMRKFLNLVEFVQELISSHEDLLLKWTYPFGRCIIELSSHYPLISGFYKILRVTIVAADHIGYFKSTNTRGYNYQCSTSDAPKKDQVQEELFVSSVGLDNPTIFRHYLQEVLVASRRYKYELLASCLQLCLSAPPSLIDISALLTPLKQALKMGLRYSPLATVAIDALERWHKQCPKELQRYLSDIIPQINDYLFELETTFYGEGTDRKIFENNSMRSATVGMTRAQLASVRAVRAKEEEPGGFELLQIRFQKLLGRIGSFAHCLVPDVDLLQITGTGGLAWDTVDHVKFTLPFRDEKLNLWLDPLLPRIVELATTSSERRTKVTACELLHSVCLLILGNSAKGPVRRTASRNSEINYERLYRKLFPAILRLATDVESVTQQLFHTFVKQLIHWLTSNTQKENAESMALVDAILDGLVDDESGSIRELSADCFAEFMRWSVKHAPTEVNDFVNVTSMLHRLYNRMDHPNPYYRLGAAMAVQRIYPVLKENMSISDRHILEILFFCIKSLRIGEADSEQIGTVKQIYKALEGLKRLAKRNIDVLQKERKDRLMFSSLEGFLEWLFHQTKELQEKARKKCMDLLCSICQTLPVGSLARWFEERFGFSRGVEDLLNLFTVSLSISANSQQVIMKDGIEENLTVMIRPVHWMEWVIQQDLVAVQDITCLGDDSIRIIARAIHVLLETLAVGCQIVALSSILTPSEREICQTLRRTALNHIVSLFREILKKEYAINDGEFVPHAIKLKADSLLGKLLPVNDSEFYHTLCAVLLQPHQFGYAVSDPQQADELGRIVNFLRALLHISVDFKGGVMHCLNNILHESDSKYDLRCLSSLFAVDVPSTEQDLESAMGLLKGYQQLNLLGILMPVLGKEKGREIGERLILMLLEIKGELPPVLEPVANEIFRLTIILGVECEKALEYVLDKPSRKHASDKKDSGGSSFYFNFRKIIVQQVKFSYKKCLALVMKRAVDNSTSRLLLSALLEDHLSSEGDSITKGSFMEEFLNHFFILSSFCTIDASFTDRLFVLEILQKLLELDTKCILNQSHPSFSSVMDLYISFFSRFHGDQNESSTYMPQEIEMWALKINALSLLPFFLKSQIQEGIRNRLVGVLTTLVTDHLLVREADLPPAASIEKSSYTQMLSALLGAVVTSNNIDMLEILFPILQQNSVKFATKQVFKALELFGENIGENRLEAYNFCLDIITDSSKAPGLKRAIIDHLFTSLVNMSPCEFVVAWYADHIKTIVDLLEGHSHSNQTDAEKEQDLLVVRINHYTVLELLFAKVEPFMIKEKITPIVSNQLLMKLTSTESRAKNDPSPYLFLENASLWRELHVAAYKCLAAIVMCTQDQLKIYTLLFKDYTGNPLWQNLIDCDISYDHFPVENSRLSTAYNTVKGIRTEKRIQSSERLPETFSSQYMVGATISQEPSVITTFIGKGNLAGIDSIGATSLVEGDAELPSLDGKNLGASNELRADNQNQNFIDTILIDEDDFDQHPCMGVVLKLIEHLSSKFGNAHRQAENVAEWVQSLQSTLASTVTPVNIRLFLVKVVTKASKVFAQFSSIWFRPLVLAVINDPEKSGGHAFHYMLRDVCITILQWNLLPPPDDVVASRLVNHLMAVAPHETRQVLRANVEIIKTFLEIWKDHLSLDKDIIHGYLQYGGNISNPEKKITMQRSIGLQLLGAMIVSGMSFYSAMTKLNLSNEELCKVLLVNLKYKVREVFQASAELLGIALKERKESKREENDENMLEKPLRQFLMGLFRDNEFDRLLYLLDRLTYRYPSFLEDYTSLVVELLPSLHGVFRSMALEILLRHPVSLVNLQNMLVPFLAKIMLHRDEIAQLKCLELLTEIVKDLSNQKISESIIPVICEAFGTHQGEICRQQFYHLLRYLYETKAMEENKLIIHHLLMGLSDKSMAVRQIVQQFWHSQLPQTLTLRLSQILIQMHSPLLEGCWSQYANVLLLKLCESSVDYRRPIFDAPLSECEFHEQRINPSLLSGSLPMTPLFAETQALFHVTQDGVQQNSTESISLGGGTYMPRQAGKLRATYAVGSSLTLSQTQEATAVGTIQGYEISTLDSDESTQATQLQSQHQLGTLVDPVTKLKRRFYHPKDRLSQTIRGVINANKRKEAILYHQASERLSKVHMMRQYRIGELPDIEIKHEDVIGPLASLAEKDKPFANLLLRLICRGLYRTPDFWQHEVGSNLRVEIRQGLEQALSKTDNDTSFVGCIQSICLEDAEVWIKPKDIGSASLRSSNLHTGILLIENQILHETKPGMELNSNSKRHKGQAGLVTHAPEDLQKAWLELAQLYKAIGEDDYVLSIYLKNLTSQTVTHEALEAQIRGDANRALVLYEKAIDDFNTSGQSGEGTHFSQVEEEIWYAQRLACLVDLNQWGDIMEDTLVQIQNEESTGYDMEKLWDPRVQDPYLGLFIKGSVKVAAYHQMLTEFLQVSLEAPGKKDTILNEYSTEIATLALANDDLDRARHHILECYRYFRKRWSALHPLAIGRRHLQIRNLQKSVELDEFISLLSKFDSSELKRSLCEWRLRWPSPELDDVKAWDDILQNRLIFFHKVQSVVNQQADKRSMVNQSCVSNLLDVERSFSFHESAKGAMKHGSYDVAQNYMNEHLALNRGRAEKDYFDQTFFKRLVKLRCLQAERTKAFDLGETAKILQQVLDYVQATSIKPGIQRYTERQNLLKLLKGNVSGKLAWVILEHSTQSTEDLSASLESCLSLLGSSYKLYLDVLADMESENSSPERMAKASFKFACFCDEILKLVHDSRWGKDFCMSIQEGHPATGLPDLSVYPKHIVTHLMQAVSLDSSLNAQHAVARILSLLGKYPQTIDVFVRFLHRVPSWIFLPWIPQILAVLDSNEGAVFVSILETIAKSYPQALYYAFHVSKSSFGPKALERTYILTSILRSPSLETFVRALEDLTFPEKRLLDGLSHVKQCLVEGNVKLAQEAFLSLLRDCLDTQEMCQTTRQAGDYNVKFANNYSKKIIKALGQDGSKLLQMDEKGFETATDDIFANLRKASAILPTGKLSLGSFSKWMASFDPRYSNEDLLQRHNDIVALHPHGGSSVDEIEIPGQYDSYQKPDPSHHVKIVGFDQTLIGLSSKQRPKILTMRGSDEKDHKFVVKGGEDLRLDQRIQQLFTLMDSILKKDVACAKRRLSMRTYAVVPVSKHCGLLQFVENTAVLEDLIKDGLSFQLSMLSSSNTRPSTQKDTPAGLLTEIRCQYQDWVLNRGGSKNLAEGYRNMYTKVNSKEIIQKMTEMEAQIPWDSLKMGISRLATSAESYLTMRSQFARSLSVLSICGYIAGVGDRHLSNTLVDLQSGSLVSIDFGYSFGTGIILLPVPELIPFRLTRQLTNILLPMDALGILRNDMVHTMTALQAGRHLIFAVMEVFVREPLVDWKNEAIKTASLQQKQGGTRLENYLDLEKQHVELKMENAQRKLELWNPAEVTIGELQSSVHANKPYMQALESMVRGSLERNPRSRIVDKICKSVQEQVDCLIDQATDQNLLGRLWVGWQPWI</sequence>
<keyword evidence="2" id="KW-1185">Reference proteome</keyword>
<comment type="caution">
    <text evidence="1">The sequence shown here is derived from an EMBL/GenBank/DDBJ whole genome shotgun (WGS) entry which is preliminary data.</text>
</comment>